<evidence type="ECO:0000313" key="4">
    <source>
        <dbReference type="Proteomes" id="UP000279236"/>
    </source>
</evidence>
<dbReference type="PROSITE" id="PS50234">
    <property type="entry name" value="VWFA"/>
    <property type="match status" value="1"/>
</dbReference>
<feature type="region of interest" description="Disordered" evidence="1">
    <location>
        <begin position="355"/>
        <end position="400"/>
    </location>
</feature>
<dbReference type="GO" id="GO:0005737">
    <property type="term" value="C:cytoplasm"/>
    <property type="evidence" value="ECO:0007669"/>
    <property type="project" value="TreeGrafter"/>
</dbReference>
<dbReference type="GeneID" id="39586056"/>
<dbReference type="SUPFAM" id="SSF53300">
    <property type="entry name" value="vWA-like"/>
    <property type="match status" value="1"/>
</dbReference>
<feature type="compositionally biased region" description="Low complexity" evidence="1">
    <location>
        <begin position="370"/>
        <end position="383"/>
    </location>
</feature>
<accession>A0A427XKY5</accession>
<evidence type="ECO:0000256" key="1">
    <source>
        <dbReference type="SAM" id="MobiDB-lite"/>
    </source>
</evidence>
<dbReference type="Pfam" id="PF00092">
    <property type="entry name" value="VWA"/>
    <property type="match status" value="1"/>
</dbReference>
<dbReference type="STRING" id="105984.A0A427XKY5"/>
<sequence length="500" mass="54501">MDDSPTSTYTYASFYGAYPPRSPPPTPPRPEPVTGYNIRFVDLMAERTGKSIDLVFVLDCTGSMQRYINSVRDHIFAICDMIRGEEGLNGVDDLRVAIVNYRDHKPQDNTYVYKFNPFTSDIAEVQTYLRGLTAAGGGDGPEAVTAAMAACLTELEWRREAARMVVLIADAPPHGIGESGDQIKQGDPDGHDPLVIARTMAQHGITFFMVACEETLSNYSRAVDFFTAICNMTSGVMMPLTTADLLAMTIVGSVLENMDMERLIAEIGREVAERIREKGETMQSVEEVAQELHERLLLRNEQTKQVQLPDVYIQSDHSRKNVQAWMNAQFIFNAAPNILPVPGRRLTDKFRRNNQAQGFKYTPGGRLPPRRTSATTGAAPTSPDLSTSPAGHDVHPASPPRKIVSDFKAFGASSSTIGGSSLSVFGAPMLPTGPGGGMFGAAGLTPAMNASMRGMRGQGDDDDDDDDDESGTQLKRETISLDQARRIATQSVFRAGRLPI</sequence>
<feature type="domain" description="VWFA" evidence="2">
    <location>
        <begin position="53"/>
        <end position="258"/>
    </location>
</feature>
<dbReference type="RefSeq" id="XP_028474610.1">
    <property type="nucleotide sequence ID" value="XM_028617303.1"/>
</dbReference>
<feature type="region of interest" description="Disordered" evidence="1">
    <location>
        <begin position="450"/>
        <end position="482"/>
    </location>
</feature>
<feature type="compositionally biased region" description="Acidic residues" evidence="1">
    <location>
        <begin position="460"/>
        <end position="470"/>
    </location>
</feature>
<organism evidence="3 4">
    <name type="scientific">Apiotrichum porosum</name>
    <dbReference type="NCBI Taxonomy" id="105984"/>
    <lineage>
        <taxon>Eukaryota</taxon>
        <taxon>Fungi</taxon>
        <taxon>Dikarya</taxon>
        <taxon>Basidiomycota</taxon>
        <taxon>Agaricomycotina</taxon>
        <taxon>Tremellomycetes</taxon>
        <taxon>Trichosporonales</taxon>
        <taxon>Trichosporonaceae</taxon>
        <taxon>Apiotrichum</taxon>
    </lineage>
</organism>
<dbReference type="OrthoDB" id="301415at2759"/>
<dbReference type="PANTHER" id="PTHR47763">
    <property type="entry name" value="ALPHA-PROTEIN KINASE VWKA"/>
    <property type="match status" value="1"/>
</dbReference>
<protein>
    <recommendedName>
        <fullName evidence="2">VWFA domain-containing protein</fullName>
    </recommendedName>
</protein>
<dbReference type="InterPro" id="IPR002035">
    <property type="entry name" value="VWF_A"/>
</dbReference>
<dbReference type="AlphaFoldDB" id="A0A427XKY5"/>
<dbReference type="PANTHER" id="PTHR47763:SF1">
    <property type="entry name" value="DUF659 DOMAIN-CONTAINING PROTEIN"/>
    <property type="match status" value="1"/>
</dbReference>
<dbReference type="CDD" id="cd00198">
    <property type="entry name" value="vWFA"/>
    <property type="match status" value="1"/>
</dbReference>
<dbReference type="Gene3D" id="3.40.50.410">
    <property type="entry name" value="von Willebrand factor, type A domain"/>
    <property type="match status" value="1"/>
</dbReference>
<gene>
    <name evidence="3" type="ORF">EHS24_001513</name>
</gene>
<evidence type="ECO:0000313" key="3">
    <source>
        <dbReference type="EMBL" id="RSH79463.1"/>
    </source>
</evidence>
<dbReference type="EMBL" id="RSCE01000010">
    <property type="protein sequence ID" value="RSH79463.1"/>
    <property type="molecule type" value="Genomic_DNA"/>
</dbReference>
<comment type="caution">
    <text evidence="3">The sequence shown here is derived from an EMBL/GenBank/DDBJ whole genome shotgun (WGS) entry which is preliminary data.</text>
</comment>
<dbReference type="Proteomes" id="UP000279236">
    <property type="component" value="Unassembled WGS sequence"/>
</dbReference>
<keyword evidence="4" id="KW-1185">Reference proteome</keyword>
<dbReference type="SMART" id="SM00327">
    <property type="entry name" value="VWA"/>
    <property type="match status" value="1"/>
</dbReference>
<reference evidence="3 4" key="1">
    <citation type="submission" date="2018-11" db="EMBL/GenBank/DDBJ databases">
        <title>Genome sequence of Apiotrichum porosum DSM 27194.</title>
        <authorList>
            <person name="Aliyu H."/>
            <person name="Gorte O."/>
            <person name="Ochsenreither K."/>
        </authorList>
    </citation>
    <scope>NUCLEOTIDE SEQUENCE [LARGE SCALE GENOMIC DNA]</scope>
    <source>
        <strain evidence="3 4">DSM 27194</strain>
    </source>
</reference>
<name>A0A427XKY5_9TREE</name>
<dbReference type="GO" id="GO:0004674">
    <property type="term" value="F:protein serine/threonine kinase activity"/>
    <property type="evidence" value="ECO:0007669"/>
    <property type="project" value="TreeGrafter"/>
</dbReference>
<proteinExistence type="predicted"/>
<evidence type="ECO:0000259" key="2">
    <source>
        <dbReference type="PROSITE" id="PS50234"/>
    </source>
</evidence>
<dbReference type="InterPro" id="IPR052969">
    <property type="entry name" value="Thr-specific_kinase-like"/>
</dbReference>
<dbReference type="InterPro" id="IPR036465">
    <property type="entry name" value="vWFA_dom_sf"/>
</dbReference>